<reference evidence="1 2" key="1">
    <citation type="journal article" date="2020" name="Nat. Commun.">
        <title>Genome of Tripterygium wilfordii and identification of cytochrome P450 involved in triptolide biosynthesis.</title>
        <authorList>
            <person name="Tu L."/>
            <person name="Su P."/>
            <person name="Zhang Z."/>
            <person name="Gao L."/>
            <person name="Wang J."/>
            <person name="Hu T."/>
            <person name="Zhou J."/>
            <person name="Zhang Y."/>
            <person name="Zhao Y."/>
            <person name="Liu Y."/>
            <person name="Song Y."/>
            <person name="Tong Y."/>
            <person name="Lu Y."/>
            <person name="Yang J."/>
            <person name="Xu C."/>
            <person name="Jia M."/>
            <person name="Peters R.J."/>
            <person name="Huang L."/>
            <person name="Gao W."/>
        </authorList>
    </citation>
    <scope>NUCLEOTIDE SEQUENCE [LARGE SCALE GENOMIC DNA]</scope>
    <source>
        <strain evidence="2">cv. XIE 37</strain>
        <tissue evidence="1">Leaf</tissue>
    </source>
</reference>
<name>A0A7J7D0W0_TRIWF</name>
<organism evidence="1 2">
    <name type="scientific">Tripterygium wilfordii</name>
    <name type="common">Thunder God vine</name>
    <dbReference type="NCBI Taxonomy" id="458696"/>
    <lineage>
        <taxon>Eukaryota</taxon>
        <taxon>Viridiplantae</taxon>
        <taxon>Streptophyta</taxon>
        <taxon>Embryophyta</taxon>
        <taxon>Tracheophyta</taxon>
        <taxon>Spermatophyta</taxon>
        <taxon>Magnoliopsida</taxon>
        <taxon>eudicotyledons</taxon>
        <taxon>Gunneridae</taxon>
        <taxon>Pentapetalae</taxon>
        <taxon>rosids</taxon>
        <taxon>fabids</taxon>
        <taxon>Celastrales</taxon>
        <taxon>Celastraceae</taxon>
        <taxon>Tripterygium</taxon>
    </lineage>
</organism>
<dbReference type="Proteomes" id="UP000593562">
    <property type="component" value="Unassembled WGS sequence"/>
</dbReference>
<sequence>MGGFATEVSMGPLSLEVEAELSRVDGTYIAALPYEEKQEAHGEKQVLNMHRGFSAVVVQDEHYAHINLVDRKKPIVKLMFNAQQTQNAASFFRKTATTDNINISIY</sequence>
<comment type="caution">
    <text evidence="1">The sequence shown here is derived from an EMBL/GenBank/DDBJ whole genome shotgun (WGS) entry which is preliminary data.</text>
</comment>
<dbReference type="EMBL" id="JAAARO010000011">
    <property type="protein sequence ID" value="KAF5739963.1"/>
    <property type="molecule type" value="Genomic_DNA"/>
</dbReference>
<dbReference type="AlphaFoldDB" id="A0A7J7D0W0"/>
<evidence type="ECO:0000313" key="2">
    <source>
        <dbReference type="Proteomes" id="UP000593562"/>
    </source>
</evidence>
<proteinExistence type="predicted"/>
<gene>
    <name evidence="1" type="ORF">HS088_TW11G00025</name>
</gene>
<evidence type="ECO:0000313" key="1">
    <source>
        <dbReference type="EMBL" id="KAF5739963.1"/>
    </source>
</evidence>
<protein>
    <submittedName>
        <fullName evidence="1">Uncharacterized protein</fullName>
    </submittedName>
</protein>
<keyword evidence="2" id="KW-1185">Reference proteome</keyword>
<dbReference type="InParanoid" id="A0A7J7D0W0"/>
<accession>A0A7J7D0W0</accession>